<accession>A0A1H8HDG3</accession>
<keyword evidence="9" id="KW-1185">Reference proteome</keyword>
<dbReference type="GO" id="GO:0003887">
    <property type="term" value="F:DNA-directed DNA polymerase activity"/>
    <property type="evidence" value="ECO:0007669"/>
    <property type="project" value="UniProtKB-KW"/>
</dbReference>
<comment type="catalytic activity">
    <reaction evidence="7">
        <text>DNA(n) + a 2'-deoxyribonucleoside 5'-triphosphate = DNA(n+1) + diphosphate</text>
        <dbReference type="Rhea" id="RHEA:22508"/>
        <dbReference type="Rhea" id="RHEA-COMP:17339"/>
        <dbReference type="Rhea" id="RHEA-COMP:17340"/>
        <dbReference type="ChEBI" id="CHEBI:33019"/>
        <dbReference type="ChEBI" id="CHEBI:61560"/>
        <dbReference type="ChEBI" id="CHEBI:173112"/>
        <dbReference type="EC" id="2.7.7.7"/>
    </reaction>
</comment>
<dbReference type="GO" id="GO:0009360">
    <property type="term" value="C:DNA polymerase III complex"/>
    <property type="evidence" value="ECO:0007669"/>
    <property type="project" value="TreeGrafter"/>
</dbReference>
<evidence type="ECO:0000256" key="5">
    <source>
        <dbReference type="ARBA" id="ARBA00022932"/>
    </source>
</evidence>
<evidence type="ECO:0000256" key="7">
    <source>
        <dbReference type="ARBA" id="ARBA00049244"/>
    </source>
</evidence>
<evidence type="ECO:0000256" key="2">
    <source>
        <dbReference type="ARBA" id="ARBA00022679"/>
    </source>
</evidence>
<gene>
    <name evidence="8" type="ORF">SAMN05192583_3018</name>
</gene>
<dbReference type="InterPro" id="IPR027417">
    <property type="entry name" value="P-loop_NTPase"/>
</dbReference>
<dbReference type="NCBIfam" id="TIGR01128">
    <property type="entry name" value="holA"/>
    <property type="match status" value="1"/>
</dbReference>
<dbReference type="PANTHER" id="PTHR34388">
    <property type="entry name" value="DNA POLYMERASE III SUBUNIT DELTA"/>
    <property type="match status" value="1"/>
</dbReference>
<evidence type="ECO:0000256" key="4">
    <source>
        <dbReference type="ARBA" id="ARBA00022705"/>
    </source>
</evidence>
<evidence type="ECO:0000256" key="6">
    <source>
        <dbReference type="ARBA" id="ARBA00034754"/>
    </source>
</evidence>
<dbReference type="SUPFAM" id="SSF48019">
    <property type="entry name" value="post-AAA+ oligomerization domain-like"/>
    <property type="match status" value="1"/>
</dbReference>
<organism evidence="8 9">
    <name type="scientific">Sphingomonas gellani</name>
    <dbReference type="NCBI Taxonomy" id="1166340"/>
    <lineage>
        <taxon>Bacteria</taxon>
        <taxon>Pseudomonadati</taxon>
        <taxon>Pseudomonadota</taxon>
        <taxon>Alphaproteobacteria</taxon>
        <taxon>Sphingomonadales</taxon>
        <taxon>Sphingomonadaceae</taxon>
        <taxon>Sphingomonas</taxon>
    </lineage>
</organism>
<comment type="similarity">
    <text evidence="6">Belongs to the DNA polymerase HolA subunit family.</text>
</comment>
<dbReference type="PANTHER" id="PTHR34388:SF1">
    <property type="entry name" value="DNA POLYMERASE III SUBUNIT DELTA"/>
    <property type="match status" value="1"/>
</dbReference>
<dbReference type="InterPro" id="IPR005790">
    <property type="entry name" value="DNA_polIII_delta"/>
</dbReference>
<dbReference type="RefSeq" id="WP_093666526.1">
    <property type="nucleotide sequence ID" value="NZ_FOCF01000008.1"/>
</dbReference>
<evidence type="ECO:0000256" key="1">
    <source>
        <dbReference type="ARBA" id="ARBA00012417"/>
    </source>
</evidence>
<dbReference type="STRING" id="1166340.SAMN05192583_3018"/>
<sequence>MKADATRLRAALSAPPPDIRLFLLHGPDEAGARLYGDLLAKTLGTGAERVDISPSQLRSTPALLADEAASMSLFEETRFIRVSGAGEDILEALALLLSAEQAGNPVLVIAPTVKTSAKIVKLAIDSRQALAHACYEPSAGEADRLVTELAQQAGLQPDHGVARRIAEASAGDRAVMAREVEKLALFLDAAPDRPKPLDHAAIDAIGADLTDADAESFATAVTMGHVTDAGDLLVQLAESGQSAIPWLRAIGRKLMMLADLRRESDSGGDVGTAMKRHRVHFTQEAAVRASLLHWPAGRIAAALDAVRSAERAIMAAHTPGDIIAYNAMLDMARRIARR</sequence>
<dbReference type="GO" id="GO:0003677">
    <property type="term" value="F:DNA binding"/>
    <property type="evidence" value="ECO:0007669"/>
    <property type="project" value="InterPro"/>
</dbReference>
<dbReference type="Proteomes" id="UP000199206">
    <property type="component" value="Unassembled WGS sequence"/>
</dbReference>
<proteinExistence type="inferred from homology"/>
<keyword evidence="4" id="KW-0235">DNA replication</keyword>
<evidence type="ECO:0000256" key="3">
    <source>
        <dbReference type="ARBA" id="ARBA00022695"/>
    </source>
</evidence>
<name>A0A1H8HDG3_9SPHN</name>
<dbReference type="GO" id="GO:0006261">
    <property type="term" value="P:DNA-templated DNA replication"/>
    <property type="evidence" value="ECO:0007669"/>
    <property type="project" value="TreeGrafter"/>
</dbReference>
<evidence type="ECO:0000313" key="9">
    <source>
        <dbReference type="Proteomes" id="UP000199206"/>
    </source>
</evidence>
<dbReference type="Gene3D" id="1.20.272.10">
    <property type="match status" value="1"/>
</dbReference>
<dbReference type="AlphaFoldDB" id="A0A1H8HDG3"/>
<dbReference type="OrthoDB" id="9804983at2"/>
<protein>
    <recommendedName>
        <fullName evidence="1">DNA-directed DNA polymerase</fullName>
        <ecNumber evidence="1">2.7.7.7</ecNumber>
    </recommendedName>
</protein>
<keyword evidence="3" id="KW-0548">Nucleotidyltransferase</keyword>
<evidence type="ECO:0000313" key="8">
    <source>
        <dbReference type="EMBL" id="SEN54312.1"/>
    </source>
</evidence>
<keyword evidence="5" id="KW-0239">DNA-directed DNA polymerase</keyword>
<dbReference type="EC" id="2.7.7.7" evidence="1"/>
<dbReference type="InterPro" id="IPR008921">
    <property type="entry name" value="DNA_pol3_clamp-load_cplx_C"/>
</dbReference>
<dbReference type="SUPFAM" id="SSF52540">
    <property type="entry name" value="P-loop containing nucleoside triphosphate hydrolases"/>
    <property type="match status" value="1"/>
</dbReference>
<dbReference type="EMBL" id="FOCF01000008">
    <property type="protein sequence ID" value="SEN54312.1"/>
    <property type="molecule type" value="Genomic_DNA"/>
</dbReference>
<reference evidence="9" key="1">
    <citation type="submission" date="2016-10" db="EMBL/GenBank/DDBJ databases">
        <authorList>
            <person name="Varghese N."/>
            <person name="Submissions S."/>
        </authorList>
    </citation>
    <scope>NUCLEOTIDE SEQUENCE [LARGE SCALE GENOMIC DNA]</scope>
    <source>
        <strain evidence="9">S6-262</strain>
    </source>
</reference>
<keyword evidence="2" id="KW-0808">Transferase</keyword>